<gene>
    <name evidence="6" type="ORF">SAMN04487924_102173</name>
</gene>
<evidence type="ECO:0000259" key="5">
    <source>
        <dbReference type="Pfam" id="PF06321"/>
    </source>
</evidence>
<dbReference type="AlphaFoldDB" id="A0A1H3YDB0"/>
<dbReference type="InterPro" id="IPR029141">
    <property type="entry name" value="FimA_N"/>
</dbReference>
<comment type="subcellular location">
    <subcellularLocation>
        <location evidence="1">Fimbrium</location>
    </subcellularLocation>
</comment>
<evidence type="ECO:0000256" key="3">
    <source>
        <dbReference type="ARBA" id="ARBA00022729"/>
    </source>
</evidence>
<evidence type="ECO:0000313" key="7">
    <source>
        <dbReference type="Proteomes" id="UP000183040"/>
    </source>
</evidence>
<accession>A0A1H3YDB0</accession>
<dbReference type="EMBL" id="FNRP01000002">
    <property type="protein sequence ID" value="SEA09579.1"/>
    <property type="molecule type" value="Genomic_DNA"/>
</dbReference>
<comment type="similarity">
    <text evidence="2">Belongs to the bacteroidetes fimbrillin superfamily. FimA/Mfa1 family.</text>
</comment>
<reference evidence="6 7" key="1">
    <citation type="submission" date="2016-10" db="EMBL/GenBank/DDBJ databases">
        <authorList>
            <person name="de Groot N.N."/>
        </authorList>
    </citation>
    <scope>NUCLEOTIDE SEQUENCE [LARGE SCALE GENOMIC DNA]</scope>
    <source>
        <strain evidence="6 7">NLAE-zl-G339</strain>
    </source>
</reference>
<evidence type="ECO:0000256" key="2">
    <source>
        <dbReference type="ARBA" id="ARBA00006011"/>
    </source>
</evidence>
<dbReference type="RefSeq" id="WP_074704717.1">
    <property type="nucleotide sequence ID" value="NZ_FNRP01000002.1"/>
</dbReference>
<proteinExistence type="inferred from homology"/>
<dbReference type="Proteomes" id="UP000183040">
    <property type="component" value="Unassembled WGS sequence"/>
</dbReference>
<evidence type="ECO:0000313" key="6">
    <source>
        <dbReference type="EMBL" id="SEA09579.1"/>
    </source>
</evidence>
<dbReference type="Pfam" id="PF06321">
    <property type="entry name" value="P_gingi_FimA"/>
    <property type="match status" value="1"/>
</dbReference>
<dbReference type="GO" id="GO:0009289">
    <property type="term" value="C:pilus"/>
    <property type="evidence" value="ECO:0007669"/>
    <property type="project" value="UniProtKB-SubCell"/>
</dbReference>
<sequence length="826" mass="90629">MARLRMNITINIKFSANVLLLTMFALFTYSCTKENEVTGARIYEGEKIPMSIKMGMRNDTTDKDEVINSVRAIVFNDKNELVYNDVSDASINVDGTYTASIRAARGYNNIYIICNETSELTEKLSAITLENKIEKVTFSAVGIVAPPPMYGNVIRAYVESRSDGTNATVTINNITMPELPVKVNRMVSRISFTAIKNIASENEDFKVTKLNVKVCRMPVATPIGEGQAYTEDIWSDDLTIPGTGELDKNGTYTIDGKNYTIQDGVDCITTPATYIPEHILSDPQNASHATYLKIDAQCVLKNGGTQVLNCIYLLNIGQNPPGNHNLTRNHHYQIYATITGMGAMGLYAEIVAMEEHDITINWKPIDGLVIVSDKAADYDAVADTSRNVNIWNDFSVYSGILKAYHSETGYKDVLFKYGSLIAVYSDPDTEDGTNFVPPTTAEALNDVLWYPSSYDPLTITGWSNVPYLAGGEISAGNTPEQVKQGLGDPCKLAGLSETQIRDMGIVDNGQWHMATPEEYNHIIAASNNEVSSYGYLSYHWLLFPHNRYRDESGASRGDGTTGCYWSNNASFFDFSGTPTVTANLRADKDRRNGYMVRCVRNEIPESYMRVGIIISPDYQGTESGKTAYFGIDSNIPYWTATLVTSGTNVGTATTDDFSFESGNDAVHTTHGSNTQNIPIYVKRKESTSSRSFRVRVEGIGLDGQTKSTLLTISQAGYQLRASSELSTLDVLPQEGGTYNLNIKLTPTDVPIPAGNLYVQVVYSGEQISVSDKVETASNTYSYPVSITIPANKNPSLIGITVYIVLERETGVGIAISSLSIDQKGTK</sequence>
<keyword evidence="3" id="KW-0732">Signal</keyword>
<feature type="domain" description="Major fimbrial subunit protein N-terminal" evidence="5">
    <location>
        <begin position="56"/>
        <end position="190"/>
    </location>
</feature>
<evidence type="ECO:0000256" key="1">
    <source>
        <dbReference type="ARBA" id="ARBA00004561"/>
    </source>
</evidence>
<evidence type="ECO:0000256" key="4">
    <source>
        <dbReference type="ARBA" id="ARBA00023263"/>
    </source>
</evidence>
<protein>
    <submittedName>
        <fullName evidence="6">Major fimbrial subunit protein (FimA)</fullName>
    </submittedName>
</protein>
<keyword evidence="4" id="KW-0281">Fimbrium</keyword>
<organism evidence="6 7">
    <name type="scientific">Bacteroides xylanisolvens</name>
    <dbReference type="NCBI Taxonomy" id="371601"/>
    <lineage>
        <taxon>Bacteria</taxon>
        <taxon>Pseudomonadati</taxon>
        <taxon>Bacteroidota</taxon>
        <taxon>Bacteroidia</taxon>
        <taxon>Bacteroidales</taxon>
        <taxon>Bacteroidaceae</taxon>
        <taxon>Bacteroides</taxon>
    </lineage>
</organism>
<dbReference type="PROSITE" id="PS51257">
    <property type="entry name" value="PROKAR_LIPOPROTEIN"/>
    <property type="match status" value="1"/>
</dbReference>
<name>A0A1H3YDB0_9BACE</name>